<feature type="transmembrane region" description="Helical" evidence="2">
    <location>
        <begin position="84"/>
        <end position="105"/>
    </location>
</feature>
<dbReference type="PROSITE" id="PS50109">
    <property type="entry name" value="HIS_KIN"/>
    <property type="match status" value="1"/>
</dbReference>
<dbReference type="InterPro" id="IPR003594">
    <property type="entry name" value="HATPase_dom"/>
</dbReference>
<dbReference type="STRING" id="1095776.SAMN04515672_2896"/>
<name>A0A1G9BBE1_9EURY</name>
<organism evidence="4 5">
    <name type="scientific">Natronorubrum texcoconense</name>
    <dbReference type="NCBI Taxonomy" id="1095776"/>
    <lineage>
        <taxon>Archaea</taxon>
        <taxon>Methanobacteriati</taxon>
        <taxon>Methanobacteriota</taxon>
        <taxon>Stenosarchaea group</taxon>
        <taxon>Halobacteria</taxon>
        <taxon>Halobacteriales</taxon>
        <taxon>Natrialbaceae</taxon>
        <taxon>Natronorubrum</taxon>
    </lineage>
</organism>
<evidence type="ECO:0000259" key="3">
    <source>
        <dbReference type="PROSITE" id="PS50109"/>
    </source>
</evidence>
<reference evidence="5" key="1">
    <citation type="submission" date="2016-10" db="EMBL/GenBank/DDBJ databases">
        <authorList>
            <person name="Varghese N."/>
            <person name="Submissions S."/>
        </authorList>
    </citation>
    <scope>NUCLEOTIDE SEQUENCE [LARGE SCALE GENOMIC DNA]</scope>
    <source>
        <strain evidence="5">B4,CECT 8067,JCM 17497</strain>
    </source>
</reference>
<evidence type="ECO:0000256" key="1">
    <source>
        <dbReference type="ARBA" id="ARBA00022553"/>
    </source>
</evidence>
<dbReference type="InterPro" id="IPR036890">
    <property type="entry name" value="HATPase_C_sf"/>
</dbReference>
<dbReference type="InterPro" id="IPR031623">
    <property type="entry name" value="HisKA_4TM"/>
</dbReference>
<feature type="transmembrane region" description="Helical" evidence="2">
    <location>
        <begin position="20"/>
        <end position="44"/>
    </location>
</feature>
<feature type="transmembrane region" description="Helical" evidence="2">
    <location>
        <begin position="117"/>
        <end position="135"/>
    </location>
</feature>
<dbReference type="InterPro" id="IPR004358">
    <property type="entry name" value="Sig_transdc_His_kin-like_C"/>
</dbReference>
<protein>
    <submittedName>
        <fullName evidence="4">Signal transduction histidine kinase</fullName>
    </submittedName>
</protein>
<dbReference type="PRINTS" id="PR00344">
    <property type="entry name" value="BCTRLSENSOR"/>
</dbReference>
<dbReference type="EMBL" id="FNFE01000004">
    <property type="protein sequence ID" value="SDK36892.1"/>
    <property type="molecule type" value="Genomic_DNA"/>
</dbReference>
<keyword evidence="1" id="KW-0597">Phosphoprotein</keyword>
<gene>
    <name evidence="4" type="ORF">SAMN04515672_2896</name>
</gene>
<sequence length="394" mass="42963">MHWAANSNFVDRDRIPQYVVGFGALLTLALLGEVAFLFVVGSPIVFDGGFLVGVVTTIPFLAGIVFGGYWLRSSDLSPDRYLRVVGWGLTGAVVFLAINLALIVALPYDSWLVVGPWIRWAVVLGASVGLLIGCLEGRAIERALTAERASLQAAYLEDQREYLDYLNSILRHEVLNTSTVINGYASLLEAEATGLTEQQREWARIVIDESEELSTVIDDVRVLLQATEGPNRLEPVNAARVLEAELSKLDRRFESVDVATSIPDTAFVRADDLLARIFANLLSNAVEHNDAETPAVAVTVDTMSETVRIEIADNGPGIPDSEQETLFERVESRGSTHGLGLYLVSQLATRYGGSVELTETGHDGSVFTVELPALSDDQAEVALERQTDRSLVME</sequence>
<keyword evidence="5" id="KW-1185">Reference proteome</keyword>
<dbReference type="Proteomes" id="UP000198882">
    <property type="component" value="Unassembled WGS sequence"/>
</dbReference>
<dbReference type="Gene3D" id="3.30.565.10">
    <property type="entry name" value="Histidine kinase-like ATPase, C-terminal domain"/>
    <property type="match status" value="1"/>
</dbReference>
<evidence type="ECO:0000313" key="5">
    <source>
        <dbReference type="Proteomes" id="UP000198882"/>
    </source>
</evidence>
<dbReference type="SUPFAM" id="SSF55874">
    <property type="entry name" value="ATPase domain of HSP90 chaperone/DNA topoisomerase II/histidine kinase"/>
    <property type="match status" value="1"/>
</dbReference>
<keyword evidence="4" id="KW-0418">Kinase</keyword>
<dbReference type="InterPro" id="IPR005467">
    <property type="entry name" value="His_kinase_dom"/>
</dbReference>
<dbReference type="GO" id="GO:0000155">
    <property type="term" value="F:phosphorelay sensor kinase activity"/>
    <property type="evidence" value="ECO:0007669"/>
    <property type="project" value="InterPro"/>
</dbReference>
<dbReference type="OrthoDB" id="3369at2157"/>
<dbReference type="RefSeq" id="WP_090308076.1">
    <property type="nucleotide sequence ID" value="NZ_FNFE01000004.1"/>
</dbReference>
<dbReference type="InterPro" id="IPR003661">
    <property type="entry name" value="HisK_dim/P_dom"/>
</dbReference>
<keyword evidence="2" id="KW-0812">Transmembrane</keyword>
<proteinExistence type="predicted"/>
<dbReference type="Pfam" id="PF02518">
    <property type="entry name" value="HATPase_c"/>
    <property type="match status" value="1"/>
</dbReference>
<dbReference type="CDD" id="cd00075">
    <property type="entry name" value="HATPase"/>
    <property type="match status" value="1"/>
</dbReference>
<feature type="domain" description="Histidine kinase" evidence="3">
    <location>
        <begin position="169"/>
        <end position="375"/>
    </location>
</feature>
<dbReference type="PANTHER" id="PTHR43547">
    <property type="entry name" value="TWO-COMPONENT HISTIDINE KINASE"/>
    <property type="match status" value="1"/>
</dbReference>
<dbReference type="AlphaFoldDB" id="A0A1G9BBE1"/>
<dbReference type="Pfam" id="PF16926">
    <property type="entry name" value="HisKA_4TM"/>
    <property type="match status" value="1"/>
</dbReference>
<evidence type="ECO:0000313" key="4">
    <source>
        <dbReference type="EMBL" id="SDK36892.1"/>
    </source>
</evidence>
<keyword evidence="2" id="KW-1133">Transmembrane helix</keyword>
<evidence type="ECO:0000256" key="2">
    <source>
        <dbReference type="SAM" id="Phobius"/>
    </source>
</evidence>
<dbReference type="SMART" id="SM00388">
    <property type="entry name" value="HisKA"/>
    <property type="match status" value="1"/>
</dbReference>
<accession>A0A1G9BBE1</accession>
<dbReference type="SMART" id="SM00387">
    <property type="entry name" value="HATPase_c"/>
    <property type="match status" value="1"/>
</dbReference>
<keyword evidence="2" id="KW-0472">Membrane</keyword>
<feature type="transmembrane region" description="Helical" evidence="2">
    <location>
        <begin position="50"/>
        <end position="72"/>
    </location>
</feature>
<dbReference type="CDD" id="cd00082">
    <property type="entry name" value="HisKA"/>
    <property type="match status" value="1"/>
</dbReference>
<dbReference type="PANTHER" id="PTHR43547:SF2">
    <property type="entry name" value="HYBRID SIGNAL TRANSDUCTION HISTIDINE KINASE C"/>
    <property type="match status" value="1"/>
</dbReference>
<keyword evidence="4" id="KW-0808">Transferase</keyword>